<evidence type="ECO:0000313" key="2">
    <source>
        <dbReference type="Proteomes" id="UP000203261"/>
    </source>
</evidence>
<accession>A0A127AYP7</accession>
<dbReference type="EMBL" id="KT624200">
    <property type="protein sequence ID" value="AMM44861.1"/>
    <property type="molecule type" value="Genomic_DNA"/>
</dbReference>
<dbReference type="Proteomes" id="UP000203261">
    <property type="component" value="Segment"/>
</dbReference>
<evidence type="ECO:0000313" key="1">
    <source>
        <dbReference type="EMBL" id="AMM44861.1"/>
    </source>
</evidence>
<reference evidence="1 2" key="1">
    <citation type="submission" date="2015-08" db="EMBL/GenBank/DDBJ databases">
        <authorList>
            <person name="Babu N.S."/>
            <person name="Beckwith C.J."/>
            <person name="Beseler K.G."/>
            <person name="Brison A."/>
            <person name="Carone J.V."/>
            <person name="Caskin T.P."/>
            <person name="Diamond M."/>
            <person name="Durham M.E."/>
            <person name="Foxe J.M."/>
            <person name="Go M."/>
            <person name="Henderson B.A."/>
            <person name="Jones I.B."/>
            <person name="McGettigan J.A."/>
            <person name="Micheletti S.J."/>
            <person name="Nasrallah M.E."/>
            <person name="Ortiz D."/>
            <person name="Piller C.R."/>
            <person name="Privatt S.R."/>
            <person name="Schneider S.L."/>
            <person name="Sharp S."/>
            <person name="Smith T.C."/>
            <person name="Stanton J.D."/>
            <person name="Ullery H.E."/>
            <person name="Wilson R.J."/>
            <person name="Serrano M.G."/>
            <person name="Buck G."/>
            <person name="Lee V."/>
            <person name="Wang Y."/>
            <person name="Carvalho R."/>
            <person name="Voegtly L."/>
            <person name="Shi R."/>
            <person name="Duckworth R."/>
            <person name="Johnson A."/>
            <person name="Loviza R."/>
            <person name="Walstead R."/>
            <person name="Shah Z."/>
            <person name="Kiflezghi M."/>
            <person name="Wade K."/>
            <person name="Ball S.L."/>
            <person name="Bradley K.W."/>
            <person name="Asai D.J."/>
            <person name="Bowman C.A."/>
            <person name="Russell D.A."/>
            <person name="Pope W.H."/>
            <person name="Jacobs-Sera D."/>
            <person name="Hendrix R.W."/>
            <person name="Hatfull G.F."/>
        </authorList>
    </citation>
    <scope>NUCLEOTIDE SEQUENCE [LARGE SCALE GENOMIC DNA]</scope>
</reference>
<protein>
    <submittedName>
        <fullName evidence="1">Uncharacterized protein</fullName>
    </submittedName>
</protein>
<proteinExistence type="predicted"/>
<name>A0A127AYP7_9CAUD</name>
<dbReference type="GeneID" id="29125230"/>
<dbReference type="KEGG" id="vg:29125230"/>
<gene>
    <name evidence="1" type="ORF">SP15_062</name>
</gene>
<dbReference type="OrthoDB" id="31012at10239"/>
<organism evidence="1 2">
    <name type="scientific">Bacillus phage SP-15</name>
    <dbReference type="NCBI Taxonomy" id="1792032"/>
    <lineage>
        <taxon>Viruses</taxon>
        <taxon>Duplodnaviria</taxon>
        <taxon>Heunggongvirae</taxon>
        <taxon>Uroviricota</taxon>
        <taxon>Caudoviricetes</taxon>
        <taxon>Thornevirus</taxon>
        <taxon>Thornevirus SP15</taxon>
    </lineage>
</organism>
<keyword evidence="2" id="KW-1185">Reference proteome</keyword>
<sequence length="551" mass="62368">MKVAERFINNQQLILPWTLNMWGVSGSRLRSQNQGKHGTVSYAEFTYDFPSDGKISFNYTVSSEGNYDYIWFDYDGVRMVAVSGESGTRSVELDVSKGRHTFRWSYRKDGSTNKGNDEATIWNLVLEYVGVNLEAFKVSPSEIHKESIEVAASVVLANETELPFNYRLLVDNTQVYPDSGWTEDFIPPKSINHTIPADKFPINATSVVSIEMKDSNTDSRFYFANGEAKVTRNNKDPNANLYLSSSRVHKENAILSAIIEDPEKDTVRYRLFLNDKQILPETGWSPFALSPHSFSYSVRAVDLKIGENILRLDVEDDLGGTLTESLTLYKDNNLPEVLNPEVRGFTVYSTMDDKDKDLVQYRVLVDGDQVYPEQGQDWSKYLPVPINMSYQITDPTIQAGVPHLIRIEVRDELGEENYWEDNLVLDYPGLLFTDESGGYYSNHIGEILKLLDTGTTVAGNDSNVFKVLLRNNSGFALKDVKLMVVQRDLDPVDEVVQISKTESPFDPSQELKYDGRMKHGDIIPFYVRIHTTRKAIGGGQFDIYVSAHPTN</sequence>
<dbReference type="RefSeq" id="YP_009302450.1">
    <property type="nucleotide sequence ID" value="NC_031245.1"/>
</dbReference>